<protein>
    <submittedName>
        <fullName evidence="2">Unannotated protein</fullName>
    </submittedName>
</protein>
<organism evidence="2">
    <name type="scientific">freshwater metagenome</name>
    <dbReference type="NCBI Taxonomy" id="449393"/>
    <lineage>
        <taxon>unclassified sequences</taxon>
        <taxon>metagenomes</taxon>
        <taxon>ecological metagenomes</taxon>
    </lineage>
</organism>
<dbReference type="EMBL" id="CAEZYZ010000193">
    <property type="protein sequence ID" value="CAB4756969.1"/>
    <property type="molecule type" value="Genomic_DNA"/>
</dbReference>
<reference evidence="2" key="1">
    <citation type="submission" date="2020-05" db="EMBL/GenBank/DDBJ databases">
        <authorList>
            <person name="Chiriac C."/>
            <person name="Salcher M."/>
            <person name="Ghai R."/>
            <person name="Kavagutti S V."/>
        </authorList>
    </citation>
    <scope>NUCLEOTIDE SEQUENCE</scope>
</reference>
<feature type="transmembrane region" description="Helical" evidence="1">
    <location>
        <begin position="93"/>
        <end position="112"/>
    </location>
</feature>
<keyword evidence="1" id="KW-0812">Transmembrane</keyword>
<evidence type="ECO:0000313" key="2">
    <source>
        <dbReference type="EMBL" id="CAB4756969.1"/>
    </source>
</evidence>
<evidence type="ECO:0000256" key="1">
    <source>
        <dbReference type="SAM" id="Phobius"/>
    </source>
</evidence>
<accession>A0A6J6UES9</accession>
<gene>
    <name evidence="2" type="ORF">UFOPK2810_01132</name>
    <name evidence="3" type="ORF">UFOPK4061_01547</name>
</gene>
<keyword evidence="1" id="KW-0472">Membrane</keyword>
<feature type="transmembrane region" description="Helical" evidence="1">
    <location>
        <begin position="20"/>
        <end position="41"/>
    </location>
</feature>
<keyword evidence="1" id="KW-1133">Transmembrane helix</keyword>
<evidence type="ECO:0000313" key="3">
    <source>
        <dbReference type="EMBL" id="CAB5023771.1"/>
    </source>
</evidence>
<sequence length="165" mass="17885">MTGGTAATLRLRAVGWRGALALSAVVGATALMWSDGAVGVWKAMVDFALRSNGAVTETVMGARMWGDADLHVLVWGAVALFVLLAMPSAGARWRATICLVGWSWFVELAQPWFTDIRSRQFVDALGNTIGIVGMFLLVTLWARTRRRRAIFAGSERTEGMGAELR</sequence>
<name>A0A6J6UES9_9ZZZZ</name>
<proteinExistence type="predicted"/>
<feature type="transmembrane region" description="Helical" evidence="1">
    <location>
        <begin position="70"/>
        <end position="86"/>
    </location>
</feature>
<feature type="transmembrane region" description="Helical" evidence="1">
    <location>
        <begin position="124"/>
        <end position="142"/>
    </location>
</feature>
<dbReference type="AlphaFoldDB" id="A0A6J6UES9"/>
<dbReference type="EMBL" id="CAFBPD010000297">
    <property type="protein sequence ID" value="CAB5023771.1"/>
    <property type="molecule type" value="Genomic_DNA"/>
</dbReference>